<evidence type="ECO:0000313" key="3">
    <source>
        <dbReference type="Proteomes" id="UP001139971"/>
    </source>
</evidence>
<evidence type="ECO:0000313" key="2">
    <source>
        <dbReference type="EMBL" id="MDC8013927.1"/>
    </source>
</evidence>
<keyword evidence="3" id="KW-1185">Reference proteome</keyword>
<feature type="domain" description="Uracil-DNA glycosylase-like" evidence="1">
    <location>
        <begin position="20"/>
        <end position="179"/>
    </location>
</feature>
<dbReference type="EC" id="3.2.2.15" evidence="2"/>
<proteinExistence type="predicted"/>
<organism evidence="2 3">
    <name type="scientific">Tahibacter soli</name>
    <dbReference type="NCBI Taxonomy" id="2983605"/>
    <lineage>
        <taxon>Bacteria</taxon>
        <taxon>Pseudomonadati</taxon>
        <taxon>Pseudomonadota</taxon>
        <taxon>Gammaproteobacteria</taxon>
        <taxon>Lysobacterales</taxon>
        <taxon>Rhodanobacteraceae</taxon>
        <taxon>Tahibacter</taxon>
    </lineage>
</organism>
<dbReference type="InterPro" id="IPR005122">
    <property type="entry name" value="Uracil-DNA_glycosylase-like"/>
</dbReference>
<dbReference type="Proteomes" id="UP001139971">
    <property type="component" value="Unassembled WGS sequence"/>
</dbReference>
<dbReference type="NCBIfam" id="TIGR04274">
    <property type="entry name" value="hypoxanDNAglyco"/>
    <property type="match status" value="1"/>
</dbReference>
<name>A0A9X3YKG1_9GAMM</name>
<reference evidence="2" key="1">
    <citation type="submission" date="2023-02" db="EMBL/GenBank/DDBJ databases">
        <title>Tahibacter soli sp. nov. isolated from soil.</title>
        <authorList>
            <person name="Baek J.H."/>
            <person name="Lee J.K."/>
            <person name="Choi D.G."/>
            <person name="Jeon C.O."/>
        </authorList>
    </citation>
    <scope>NUCLEOTIDE SEQUENCE</scope>
    <source>
        <strain evidence="2">BL</strain>
    </source>
</reference>
<sequence>MPRASVAAPSNADARVESFPPRVTRECRVLVLGSMPGVRSLALSQYYGHPHNLFWPFMQALCGVAADLPYATRVAALNAAGVGLWDVLKACERPGSLDSEIAAHSEEPNAIGELVASHPSLRALAFNGGKAWQSFRRHVQPRLPDAVAARVALVPLPSTSPANASVPRGSKLERWLALRQWL</sequence>
<dbReference type="SMART" id="SM00986">
    <property type="entry name" value="UDG"/>
    <property type="match status" value="1"/>
</dbReference>
<dbReference type="Pfam" id="PF03167">
    <property type="entry name" value="UDG"/>
    <property type="match status" value="1"/>
</dbReference>
<comment type="caution">
    <text evidence="2">The sequence shown here is derived from an EMBL/GenBank/DDBJ whole genome shotgun (WGS) entry which is preliminary data.</text>
</comment>
<dbReference type="InterPro" id="IPR026353">
    <property type="entry name" value="Hypoxan-DNA_Glyclase"/>
</dbReference>
<dbReference type="GO" id="GO:0033958">
    <property type="term" value="F:DNA-deoxyinosine glycosylase activity"/>
    <property type="evidence" value="ECO:0007669"/>
    <property type="project" value="UniProtKB-EC"/>
</dbReference>
<keyword evidence="2" id="KW-0378">Hydrolase</keyword>
<dbReference type="InterPro" id="IPR036895">
    <property type="entry name" value="Uracil-DNA_glycosylase-like_sf"/>
</dbReference>
<dbReference type="AlphaFoldDB" id="A0A9X3YKG1"/>
<dbReference type="SUPFAM" id="SSF52141">
    <property type="entry name" value="Uracil-DNA glycosylase-like"/>
    <property type="match status" value="1"/>
</dbReference>
<dbReference type="EMBL" id="JAOVZO020000018">
    <property type="protein sequence ID" value="MDC8013927.1"/>
    <property type="molecule type" value="Genomic_DNA"/>
</dbReference>
<dbReference type="RefSeq" id="WP_263541572.1">
    <property type="nucleotide sequence ID" value="NZ_JAOVZO020000018.1"/>
</dbReference>
<evidence type="ECO:0000259" key="1">
    <source>
        <dbReference type="SMART" id="SM00986"/>
    </source>
</evidence>
<dbReference type="Gene3D" id="3.40.470.10">
    <property type="entry name" value="Uracil-DNA glycosylase-like domain"/>
    <property type="match status" value="1"/>
</dbReference>
<keyword evidence="2" id="KW-0326">Glycosidase</keyword>
<accession>A0A9X3YKG1</accession>
<dbReference type="CDD" id="cd10032">
    <property type="entry name" value="UDG-F6_HDG"/>
    <property type="match status" value="1"/>
</dbReference>
<gene>
    <name evidence="2" type="ORF">OD750_015390</name>
</gene>
<dbReference type="SMART" id="SM00987">
    <property type="entry name" value="UreE_C"/>
    <property type="match status" value="1"/>
</dbReference>
<protein>
    <submittedName>
        <fullName evidence="2">DNA-deoxyinosine glycosylase</fullName>
        <ecNumber evidence="2">3.2.2.15</ecNumber>
    </submittedName>
</protein>